<evidence type="ECO:0000256" key="5">
    <source>
        <dbReference type="PIRSR" id="PIRSR600888-1"/>
    </source>
</evidence>
<organism evidence="8 9">
    <name type="scientific">Porphyromonas endodontalis (strain ATCC 35406 / DSM 24491 / JCM 8526 / CCUG 16442 / BCRC 14492 / NCTC 13058 / HG 370)</name>
    <name type="common">Bacteroides endodontalis</name>
    <dbReference type="NCBI Taxonomy" id="553175"/>
    <lineage>
        <taxon>Bacteria</taxon>
        <taxon>Pseudomonadati</taxon>
        <taxon>Bacteroidota</taxon>
        <taxon>Bacteroidia</taxon>
        <taxon>Bacteroidales</taxon>
        <taxon>Porphyromonadaceae</taxon>
        <taxon>Porphyromonas</taxon>
    </lineage>
</organism>
<comment type="function">
    <text evidence="2 7">Catalyzes the epimerization of the C3' and C5'positions of dTDP-6-deoxy-D-xylo-4-hexulose, forming dTDP-6-deoxy-L-lyxo-4-hexulose.</text>
</comment>
<comment type="caution">
    <text evidence="8">The sequence shown here is derived from an EMBL/GenBank/DDBJ whole genome shotgun (WGS) entry which is preliminary data.</text>
</comment>
<dbReference type="InterPro" id="IPR014710">
    <property type="entry name" value="RmlC-like_jellyroll"/>
</dbReference>
<dbReference type="GO" id="GO:0008830">
    <property type="term" value="F:dTDP-4-dehydrorhamnose 3,5-epimerase activity"/>
    <property type="evidence" value="ECO:0007669"/>
    <property type="project" value="UniProtKB-UniRule"/>
</dbReference>
<dbReference type="InterPro" id="IPR000888">
    <property type="entry name" value="RmlC-like"/>
</dbReference>
<evidence type="ECO:0000256" key="1">
    <source>
        <dbReference type="ARBA" id="ARBA00001298"/>
    </source>
</evidence>
<gene>
    <name evidence="8" type="primary">rfbC</name>
    <name evidence="8" type="ORF">POREN0001_1987</name>
</gene>
<feature type="site" description="Participates in a stacking interaction with the thymidine ring of dTDP-4-oxo-6-deoxyglucose" evidence="6">
    <location>
        <position position="138"/>
    </location>
</feature>
<keyword evidence="9" id="KW-1185">Reference proteome</keyword>
<dbReference type="EMBL" id="ACNN01000035">
    <property type="protein sequence ID" value="EEN81990.1"/>
    <property type="molecule type" value="Genomic_DNA"/>
</dbReference>
<reference evidence="8 9" key="1">
    <citation type="submission" date="2009-04" db="EMBL/GenBank/DDBJ databases">
        <authorList>
            <person name="Sebastian Y."/>
            <person name="Madupu R."/>
            <person name="Durkin A.S."/>
            <person name="Torralba M."/>
            <person name="Methe B."/>
            <person name="Sutton G.G."/>
            <person name="Strausberg R.L."/>
            <person name="Nelson K.E."/>
        </authorList>
    </citation>
    <scope>NUCLEOTIDE SEQUENCE [LARGE SCALE GENOMIC DNA]</scope>
    <source>
        <strain evidence="9">ATCC 35406 / BCRC 14492 / JCM 8526 / NCTC 13058 / HG 370</strain>
    </source>
</reference>
<keyword evidence="7 8" id="KW-0413">Isomerase</keyword>
<dbReference type="GO" id="GO:0000271">
    <property type="term" value="P:polysaccharide biosynthetic process"/>
    <property type="evidence" value="ECO:0007669"/>
    <property type="project" value="TreeGrafter"/>
</dbReference>
<dbReference type="AlphaFoldDB" id="C3JCW6"/>
<dbReference type="Proteomes" id="UP000004295">
    <property type="component" value="Unassembled WGS sequence"/>
</dbReference>
<dbReference type="eggNOG" id="COG1898">
    <property type="taxonomic scope" value="Bacteria"/>
</dbReference>
<evidence type="ECO:0000256" key="3">
    <source>
        <dbReference type="ARBA" id="ARBA00012098"/>
    </source>
</evidence>
<dbReference type="STRING" id="553175.POREN0001_1987"/>
<feature type="active site" description="Proton acceptor" evidence="5">
    <location>
        <position position="62"/>
    </location>
</feature>
<dbReference type="EC" id="5.1.3.13" evidence="3 7"/>
<name>C3JCW6_POREA</name>
<dbReference type="PANTHER" id="PTHR21047:SF2">
    <property type="entry name" value="THYMIDINE DIPHOSPHO-4-KETO-RHAMNOSE 3,5-EPIMERASE"/>
    <property type="match status" value="1"/>
</dbReference>
<evidence type="ECO:0000256" key="4">
    <source>
        <dbReference type="ARBA" id="ARBA00019595"/>
    </source>
</evidence>
<comment type="pathway">
    <text evidence="7">Carbohydrate biosynthesis; dTDP-L-rhamnose biosynthesis.</text>
</comment>
<dbReference type="InterPro" id="IPR011051">
    <property type="entry name" value="RmlC_Cupin_sf"/>
</dbReference>
<comment type="similarity">
    <text evidence="7">Belongs to the dTDP-4-dehydrorhamnose 3,5-epimerase family.</text>
</comment>
<dbReference type="PANTHER" id="PTHR21047">
    <property type="entry name" value="DTDP-6-DEOXY-D-GLUCOSE-3,5 EPIMERASE"/>
    <property type="match status" value="1"/>
</dbReference>
<evidence type="ECO:0000256" key="7">
    <source>
        <dbReference type="RuleBase" id="RU364069"/>
    </source>
</evidence>
<dbReference type="GO" id="GO:0019305">
    <property type="term" value="P:dTDP-rhamnose biosynthetic process"/>
    <property type="evidence" value="ECO:0007669"/>
    <property type="project" value="UniProtKB-UniRule"/>
</dbReference>
<dbReference type="CDD" id="cd00438">
    <property type="entry name" value="cupin_RmlC"/>
    <property type="match status" value="1"/>
</dbReference>
<comment type="catalytic activity">
    <reaction evidence="1 7">
        <text>dTDP-4-dehydro-6-deoxy-alpha-D-glucose = dTDP-4-dehydro-beta-L-rhamnose</text>
        <dbReference type="Rhea" id="RHEA:16969"/>
        <dbReference type="ChEBI" id="CHEBI:57649"/>
        <dbReference type="ChEBI" id="CHEBI:62830"/>
        <dbReference type="EC" id="5.1.3.13"/>
    </reaction>
</comment>
<dbReference type="NCBIfam" id="TIGR01221">
    <property type="entry name" value="rmlC"/>
    <property type="match status" value="1"/>
</dbReference>
<dbReference type="SUPFAM" id="SSF51182">
    <property type="entry name" value="RmlC-like cupins"/>
    <property type="match status" value="1"/>
</dbReference>
<sequence>MIQYKELEIPGVWLLTPQVFGDERGSFTEVLRFPEFAEKVSPCPFIQENESFSTRGVLRGLHLQHGSAAQAKLVRCIHGEVIDVAVDLRLQSPTFGRHVAVRLSGTTKQQLYIPRGFAHGYLVVSDEAIFSYKVDNGYSPQDECHLYPFEPEIGVDWLQYGVPREQLILSPKDLAGSSLQQYLRG</sequence>
<dbReference type="Pfam" id="PF00908">
    <property type="entry name" value="dTDP_sugar_isom"/>
    <property type="match status" value="1"/>
</dbReference>
<proteinExistence type="inferred from homology"/>
<evidence type="ECO:0000256" key="2">
    <source>
        <dbReference type="ARBA" id="ARBA00001997"/>
    </source>
</evidence>
<dbReference type="Gene3D" id="2.60.120.10">
    <property type="entry name" value="Jelly Rolls"/>
    <property type="match status" value="1"/>
</dbReference>
<evidence type="ECO:0000313" key="8">
    <source>
        <dbReference type="EMBL" id="EEN81990.1"/>
    </source>
</evidence>
<comment type="subunit">
    <text evidence="7">Homodimer.</text>
</comment>
<dbReference type="UniPathway" id="UPA00124"/>
<feature type="active site" description="Proton donor" evidence="5">
    <location>
        <position position="132"/>
    </location>
</feature>
<evidence type="ECO:0000313" key="9">
    <source>
        <dbReference type="Proteomes" id="UP000004295"/>
    </source>
</evidence>
<evidence type="ECO:0000256" key="6">
    <source>
        <dbReference type="PIRSR" id="PIRSR600888-3"/>
    </source>
</evidence>
<protein>
    <recommendedName>
        <fullName evidence="4 7">dTDP-4-dehydrorhamnose 3,5-epimerase</fullName>
        <ecNumber evidence="3 7">5.1.3.13</ecNumber>
    </recommendedName>
    <alternativeName>
        <fullName evidence="7">Thymidine diphospho-4-keto-rhamnose 3,5-epimerase</fullName>
    </alternativeName>
</protein>
<dbReference type="GO" id="GO:0005829">
    <property type="term" value="C:cytosol"/>
    <property type="evidence" value="ECO:0007669"/>
    <property type="project" value="TreeGrafter"/>
</dbReference>
<accession>C3JCW6</accession>